<proteinExistence type="inferred from homology"/>
<feature type="region of interest" description="Disordered" evidence="2">
    <location>
        <begin position="272"/>
        <end position="305"/>
    </location>
</feature>
<evidence type="ECO:0000256" key="2">
    <source>
        <dbReference type="SAM" id="MobiDB-lite"/>
    </source>
</evidence>
<feature type="compositionally biased region" description="Low complexity" evidence="2">
    <location>
        <begin position="471"/>
        <end position="486"/>
    </location>
</feature>
<gene>
    <name evidence="4" type="ORF">OG563_06180</name>
</gene>
<feature type="compositionally biased region" description="Gly residues" evidence="2">
    <location>
        <begin position="279"/>
        <end position="301"/>
    </location>
</feature>
<comment type="similarity">
    <text evidence="1">Belongs to the mycobacterial PPE family.</text>
</comment>
<dbReference type="InterPro" id="IPR038332">
    <property type="entry name" value="PPE_sf"/>
</dbReference>
<feature type="region of interest" description="Disordered" evidence="2">
    <location>
        <begin position="320"/>
        <end position="347"/>
    </location>
</feature>
<evidence type="ECO:0000256" key="1">
    <source>
        <dbReference type="ARBA" id="ARBA00010652"/>
    </source>
</evidence>
<dbReference type="Pfam" id="PF00823">
    <property type="entry name" value="PPE"/>
    <property type="match status" value="1"/>
</dbReference>
<dbReference type="Gene3D" id="1.20.1260.20">
    <property type="entry name" value="PPE superfamily"/>
    <property type="match status" value="1"/>
</dbReference>
<name>A0ABZ1YXE1_9NOCA</name>
<dbReference type="EMBL" id="CP109441">
    <property type="protein sequence ID" value="WUV47818.1"/>
    <property type="molecule type" value="Genomic_DNA"/>
</dbReference>
<protein>
    <submittedName>
        <fullName evidence="4">PPE family protein</fullName>
    </submittedName>
</protein>
<organism evidence="4 5">
    <name type="scientific">Nocardia vinacea</name>
    <dbReference type="NCBI Taxonomy" id="96468"/>
    <lineage>
        <taxon>Bacteria</taxon>
        <taxon>Bacillati</taxon>
        <taxon>Actinomycetota</taxon>
        <taxon>Actinomycetes</taxon>
        <taxon>Mycobacteriales</taxon>
        <taxon>Nocardiaceae</taxon>
        <taxon>Nocardia</taxon>
    </lineage>
</organism>
<evidence type="ECO:0000259" key="3">
    <source>
        <dbReference type="Pfam" id="PF00823"/>
    </source>
</evidence>
<feature type="region of interest" description="Disordered" evidence="2">
    <location>
        <begin position="459"/>
        <end position="492"/>
    </location>
</feature>
<evidence type="ECO:0000313" key="5">
    <source>
        <dbReference type="Proteomes" id="UP001432062"/>
    </source>
</evidence>
<accession>A0ABZ1YXE1</accession>
<dbReference type="InterPro" id="IPR000030">
    <property type="entry name" value="PPE_dom"/>
</dbReference>
<dbReference type="SUPFAM" id="SSF140459">
    <property type="entry name" value="PE/PPE dimer-like"/>
    <property type="match status" value="1"/>
</dbReference>
<feature type="domain" description="PPE" evidence="3">
    <location>
        <begin position="134"/>
        <end position="273"/>
    </location>
</feature>
<keyword evidence="5" id="KW-1185">Reference proteome</keyword>
<dbReference type="Proteomes" id="UP001432062">
    <property type="component" value="Chromosome"/>
</dbReference>
<feature type="compositionally biased region" description="Low complexity" evidence="2">
    <location>
        <begin position="414"/>
        <end position="428"/>
    </location>
</feature>
<reference evidence="4" key="1">
    <citation type="submission" date="2022-10" db="EMBL/GenBank/DDBJ databases">
        <title>The complete genomes of actinobacterial strains from the NBC collection.</title>
        <authorList>
            <person name="Joergensen T.S."/>
            <person name="Alvarez Arevalo M."/>
            <person name="Sterndorff E.B."/>
            <person name="Faurdal D."/>
            <person name="Vuksanovic O."/>
            <person name="Mourched A.-S."/>
            <person name="Charusanti P."/>
            <person name="Shaw S."/>
            <person name="Blin K."/>
            <person name="Weber T."/>
        </authorList>
    </citation>
    <scope>NUCLEOTIDE SEQUENCE</scope>
    <source>
        <strain evidence="4">NBC_01482</strain>
    </source>
</reference>
<evidence type="ECO:0000313" key="4">
    <source>
        <dbReference type="EMBL" id="WUV47818.1"/>
    </source>
</evidence>
<feature type="region of interest" description="Disordered" evidence="2">
    <location>
        <begin position="414"/>
        <end position="438"/>
    </location>
</feature>
<dbReference type="RefSeq" id="WP_329412008.1">
    <property type="nucleotide sequence ID" value="NZ_CP109441.1"/>
</dbReference>
<sequence>MALNVDLSELVAAAAALAEMARGTGAALPKGWVVPAGADPISAQAVPQLNAHAANLLNGTLGVLNQVQQTAHNIGAAAVDYSVADDEGARAINGAGADLATNPVGAVEPFSSRQLPDFSLPTPGVAVDPLEFAYQLRTGPGPGPAAGYANSVRKFLTDSHLQATSGLDSAALTMQNWTPVGSAAATDLTQHRGWLDQLGTGFGQLADGIDTYHNAFTEAKAKHPTPEEIIAARKELVQAMRSKNQAAMAKALAKFQEQNARSLEAITGYETAVNSKPGTGSGSGDDSGSDSGSGSGSGGSGDSSALMQMLPALMSAMASGATGLSSNSDSGDDLEVDPGTLDELGGYGYPGSGAAGLGGSGMPISAAETGVASPTVQVGAMPIVATAGTAASALPRTSVIEPLQTSAAAARGATAAGGSPMPYMPMSPGMGGGAGNGNDRSRVVAWHPDRLMYVDDTPHTEAVIGERPTIAPTVTSPTPSQPQAPTNSGGSA</sequence>